<evidence type="ECO:0000313" key="3">
    <source>
        <dbReference type="Proteomes" id="UP000479000"/>
    </source>
</evidence>
<dbReference type="Pfam" id="PF00078">
    <property type="entry name" value="RVT_1"/>
    <property type="match status" value="1"/>
</dbReference>
<evidence type="ECO:0000259" key="1">
    <source>
        <dbReference type="Pfam" id="PF00078"/>
    </source>
</evidence>
<dbReference type="InterPro" id="IPR000477">
    <property type="entry name" value="RT_dom"/>
</dbReference>
<feature type="domain" description="Reverse transcriptase" evidence="1">
    <location>
        <begin position="311"/>
        <end position="393"/>
    </location>
</feature>
<dbReference type="InterPro" id="IPR036691">
    <property type="entry name" value="Endo/exonu/phosph_ase_sf"/>
</dbReference>
<dbReference type="PANTHER" id="PTHR47027">
    <property type="entry name" value="REVERSE TRANSCRIPTASE DOMAIN-CONTAINING PROTEIN"/>
    <property type="match status" value="1"/>
</dbReference>
<dbReference type="Gene3D" id="3.60.10.10">
    <property type="entry name" value="Endonuclease/exonuclease/phosphatase"/>
    <property type="match status" value="1"/>
</dbReference>
<dbReference type="Proteomes" id="UP000479000">
    <property type="component" value="Unassembled WGS sequence"/>
</dbReference>
<organism evidence="2 3">
    <name type="scientific">Nesidiocoris tenuis</name>
    <dbReference type="NCBI Taxonomy" id="355587"/>
    <lineage>
        <taxon>Eukaryota</taxon>
        <taxon>Metazoa</taxon>
        <taxon>Ecdysozoa</taxon>
        <taxon>Arthropoda</taxon>
        <taxon>Hexapoda</taxon>
        <taxon>Insecta</taxon>
        <taxon>Pterygota</taxon>
        <taxon>Neoptera</taxon>
        <taxon>Paraneoptera</taxon>
        <taxon>Hemiptera</taxon>
        <taxon>Heteroptera</taxon>
        <taxon>Panheteroptera</taxon>
        <taxon>Cimicomorpha</taxon>
        <taxon>Miridae</taxon>
        <taxon>Dicyphina</taxon>
        <taxon>Nesidiocoris</taxon>
    </lineage>
</organism>
<dbReference type="EMBL" id="CADCXU010005295">
    <property type="protein sequence ID" value="CAA9996990.1"/>
    <property type="molecule type" value="Genomic_DNA"/>
</dbReference>
<dbReference type="OrthoDB" id="6629449at2759"/>
<dbReference type="AlphaFoldDB" id="A0A6H5G4X5"/>
<reference evidence="2 3" key="1">
    <citation type="submission" date="2020-02" db="EMBL/GenBank/DDBJ databases">
        <authorList>
            <person name="Ferguson B K."/>
        </authorList>
    </citation>
    <scope>NUCLEOTIDE SEQUENCE [LARGE SCALE GENOMIC DNA]</scope>
</reference>
<dbReference type="PANTHER" id="PTHR47027:SF20">
    <property type="entry name" value="REVERSE TRANSCRIPTASE-LIKE PROTEIN WITH RNA-DIRECTED DNA POLYMERASE DOMAIN"/>
    <property type="match status" value="1"/>
</dbReference>
<proteinExistence type="predicted"/>
<evidence type="ECO:0000313" key="2">
    <source>
        <dbReference type="EMBL" id="CAA9996990.1"/>
    </source>
</evidence>
<keyword evidence="3" id="KW-1185">Reference proteome</keyword>
<accession>A0A6H5G4X5</accession>
<feature type="non-terminal residue" evidence="2">
    <location>
        <position position="687"/>
    </location>
</feature>
<sequence>MEEMGCFVLNGRSCGDRRGDLTYTSSNGASTVDQVWVNALSLNFFADFSVMDVDSGSDHFPCMLTSVMSGSGPTDDALFLMEAKLKWAQDKREEYRLRMKNAFLSSQPVPACPTTMYEFLKNYILSVSKELDMYKPAVIKRIGKVKRSPWFDKECCSMKYQVRKTYRKFKRKPRCSSLLKEYVNAKRHYRAILKNKKLEYYEGLRRSLSRCNDPSSFWSAVRKLRPTGAKQGSLTLEGVEEFFGEIYPLHDPGRQTNAPDFDGAEDDPPRDPVLDRPISKDELLQALNACSVADLEAYLIEKGHRGLSIDSRNELLAVLYADDCCLLADSKVNLQHLLDSLHTYCVDNLLRVNASKSKVVVFQRKGRQPSYNFKCGGEPVETVKSFTYLGVTFSRSGLFSLQASASVTKGINAYSGVWPIVHRSQNSDLQSWRVLFDSLIKSTSLYLAELWGLPYADRLERVQVRAFKSLLFLPRFTPDYAVRHELSLTHSGWTIVKGLLRWWLRLTAMEDTRLPKICFMRLLRLSTGPDQDQRFNWVLQLKAILLRLDCGDLLKADIATVDLKRAIPTLVDKYKNLMDEEDHLSLANSSFCHFSDVLSSSSQPTYMSLDLPLHVKRLVCQLRLAGYRLARIYFPRITAKFDGTATCSLCNAENAQDTVAHLLTNCLIFQAERARFFGERSLSEQML</sequence>
<name>A0A6H5G4X5_9HEMI</name>
<gene>
    <name evidence="2" type="ORF">NTEN_LOCUS3356</name>
</gene>
<protein>
    <recommendedName>
        <fullName evidence="1">Reverse transcriptase domain-containing protein</fullName>
    </recommendedName>
</protein>